<accession>A0A7S4CVF8</accession>
<reference evidence="2" key="1">
    <citation type="submission" date="2021-01" db="EMBL/GenBank/DDBJ databases">
        <authorList>
            <person name="Corre E."/>
            <person name="Pelletier E."/>
            <person name="Niang G."/>
            <person name="Scheremetjew M."/>
            <person name="Finn R."/>
            <person name="Kale V."/>
            <person name="Holt S."/>
            <person name="Cochrane G."/>
            <person name="Meng A."/>
            <person name="Brown T."/>
            <person name="Cohen L."/>
        </authorList>
    </citation>
    <scope>NUCLEOTIDE SEQUENCE</scope>
    <source>
        <strain evidence="2">CCMP1594</strain>
    </source>
</reference>
<protein>
    <submittedName>
        <fullName evidence="2">Uncharacterized protein</fullName>
    </submittedName>
</protein>
<sequence>MWIQRLGSQDNPMDLMPKGHQSIVKIDQSHTLSQFDANRVWTMGAPYQSTMQTAGVKEWTASDWPLPLSHYRYTDHKDTFLGELSKNKKEHGRCSGVIHTPDRPALQEERAEACRPSAKDMAEAK</sequence>
<evidence type="ECO:0000313" key="2">
    <source>
        <dbReference type="EMBL" id="CAE0807540.1"/>
    </source>
</evidence>
<dbReference type="AlphaFoldDB" id="A0A7S4CVF8"/>
<evidence type="ECO:0000256" key="1">
    <source>
        <dbReference type="SAM" id="MobiDB-lite"/>
    </source>
</evidence>
<name>A0A7S4CVF8_9EUGL</name>
<feature type="region of interest" description="Disordered" evidence="1">
    <location>
        <begin position="106"/>
        <end position="125"/>
    </location>
</feature>
<organism evidence="2">
    <name type="scientific">Eutreptiella gymnastica</name>
    <dbReference type="NCBI Taxonomy" id="73025"/>
    <lineage>
        <taxon>Eukaryota</taxon>
        <taxon>Discoba</taxon>
        <taxon>Euglenozoa</taxon>
        <taxon>Euglenida</taxon>
        <taxon>Spirocuta</taxon>
        <taxon>Euglenophyceae</taxon>
        <taxon>Eutreptiales</taxon>
        <taxon>Eutreptiaceae</taxon>
        <taxon>Eutreptiella</taxon>
    </lineage>
</organism>
<dbReference type="EMBL" id="HBJA01052709">
    <property type="protein sequence ID" value="CAE0807540.1"/>
    <property type="molecule type" value="Transcribed_RNA"/>
</dbReference>
<gene>
    <name evidence="2" type="ORF">EGYM00163_LOCUS18669</name>
</gene>
<proteinExistence type="predicted"/>